<dbReference type="EMBL" id="JBHSAO010000008">
    <property type="protein sequence ID" value="MFC4024426.1"/>
    <property type="molecule type" value="Genomic_DNA"/>
</dbReference>
<accession>A0ABV8GZQ9</accession>
<dbReference type="InterPro" id="IPR006684">
    <property type="entry name" value="YbgC/YbaW"/>
</dbReference>
<dbReference type="Gene3D" id="3.10.129.10">
    <property type="entry name" value="Hotdog Thioesterase"/>
    <property type="match status" value="1"/>
</dbReference>
<dbReference type="RefSeq" id="WP_379496921.1">
    <property type="nucleotide sequence ID" value="NZ_JBHSAO010000008.1"/>
</dbReference>
<protein>
    <submittedName>
        <fullName evidence="4">Acyl-CoA thioesterase</fullName>
        <ecNumber evidence="4">3.1.2.-</ecNumber>
    </submittedName>
</protein>
<feature type="domain" description="Thioesterase" evidence="3">
    <location>
        <begin position="20"/>
        <end position="101"/>
    </location>
</feature>
<comment type="similarity">
    <text evidence="1">Belongs to the 4-hydroxybenzoyl-CoA thioesterase family.</text>
</comment>
<dbReference type="PANTHER" id="PTHR31793:SF27">
    <property type="entry name" value="NOVEL THIOESTERASE SUPERFAMILY DOMAIN AND SAPOSIN A-TYPE DOMAIN CONTAINING PROTEIN (0610012H03RIK)"/>
    <property type="match status" value="1"/>
</dbReference>
<dbReference type="InterPro" id="IPR050563">
    <property type="entry name" value="4-hydroxybenzoyl-CoA_TE"/>
</dbReference>
<name>A0ABV8GZQ9_9BACI</name>
<gene>
    <name evidence="4" type="ORF">ACFOUV_11530</name>
</gene>
<dbReference type="CDD" id="cd00586">
    <property type="entry name" value="4HBT"/>
    <property type="match status" value="1"/>
</dbReference>
<keyword evidence="5" id="KW-1185">Reference proteome</keyword>
<reference evidence="5" key="1">
    <citation type="journal article" date="2019" name="Int. J. Syst. Evol. Microbiol.">
        <title>The Global Catalogue of Microorganisms (GCM) 10K type strain sequencing project: providing services to taxonomists for standard genome sequencing and annotation.</title>
        <authorList>
            <consortium name="The Broad Institute Genomics Platform"/>
            <consortium name="The Broad Institute Genome Sequencing Center for Infectious Disease"/>
            <person name="Wu L."/>
            <person name="Ma J."/>
        </authorList>
    </citation>
    <scope>NUCLEOTIDE SEQUENCE [LARGE SCALE GENOMIC DNA]</scope>
    <source>
        <strain evidence="5">IBRC-M 10703</strain>
    </source>
</reference>
<dbReference type="PROSITE" id="PS01328">
    <property type="entry name" value="4HBCOA_THIOESTERASE"/>
    <property type="match status" value="1"/>
</dbReference>
<comment type="caution">
    <text evidence="4">The sequence shown here is derived from an EMBL/GenBank/DDBJ whole genome shotgun (WGS) entry which is preliminary data.</text>
</comment>
<dbReference type="PANTHER" id="PTHR31793">
    <property type="entry name" value="4-HYDROXYBENZOYL-COA THIOESTERASE FAMILY MEMBER"/>
    <property type="match status" value="1"/>
</dbReference>
<sequence length="160" mass="18439">MNNTWHQQIMRVQYKDTDQMGVVHHANYVSLFEVGRTEWMRNAGFAYSKMESMGLLLPVVDLNLNYLKPGRYDDVIAIFTKVSQFSKVRLQFDYEARRIGDASSFSTQLPPSGQIDTPHGELLASGTTLHTWVNLEWKPVRIDRVAPEVYALLQSEEFLK</sequence>
<dbReference type="InterPro" id="IPR006683">
    <property type="entry name" value="Thioestr_dom"/>
</dbReference>
<evidence type="ECO:0000259" key="3">
    <source>
        <dbReference type="Pfam" id="PF03061"/>
    </source>
</evidence>
<proteinExistence type="inferred from homology"/>
<dbReference type="SUPFAM" id="SSF54637">
    <property type="entry name" value="Thioesterase/thiol ester dehydrase-isomerase"/>
    <property type="match status" value="1"/>
</dbReference>
<dbReference type="Pfam" id="PF03061">
    <property type="entry name" value="4HBT"/>
    <property type="match status" value="1"/>
</dbReference>
<dbReference type="Proteomes" id="UP001595772">
    <property type="component" value="Unassembled WGS sequence"/>
</dbReference>
<dbReference type="GO" id="GO:0016787">
    <property type="term" value="F:hydrolase activity"/>
    <property type="evidence" value="ECO:0007669"/>
    <property type="project" value="UniProtKB-KW"/>
</dbReference>
<keyword evidence="2 4" id="KW-0378">Hydrolase</keyword>
<dbReference type="InterPro" id="IPR029069">
    <property type="entry name" value="HotDog_dom_sf"/>
</dbReference>
<dbReference type="NCBIfam" id="TIGR00051">
    <property type="entry name" value="YbgC/FadM family acyl-CoA thioesterase"/>
    <property type="match status" value="1"/>
</dbReference>
<dbReference type="EC" id="3.1.2.-" evidence="4"/>
<evidence type="ECO:0000313" key="5">
    <source>
        <dbReference type="Proteomes" id="UP001595772"/>
    </source>
</evidence>
<evidence type="ECO:0000256" key="1">
    <source>
        <dbReference type="ARBA" id="ARBA00005953"/>
    </source>
</evidence>
<evidence type="ECO:0000313" key="4">
    <source>
        <dbReference type="EMBL" id="MFC4024426.1"/>
    </source>
</evidence>
<organism evidence="4 5">
    <name type="scientific">Oceanobacillus longus</name>
    <dbReference type="NCBI Taxonomy" id="930120"/>
    <lineage>
        <taxon>Bacteria</taxon>
        <taxon>Bacillati</taxon>
        <taxon>Bacillota</taxon>
        <taxon>Bacilli</taxon>
        <taxon>Bacillales</taxon>
        <taxon>Bacillaceae</taxon>
        <taxon>Oceanobacillus</taxon>
    </lineage>
</organism>
<evidence type="ECO:0000256" key="2">
    <source>
        <dbReference type="ARBA" id="ARBA00022801"/>
    </source>
</evidence>
<dbReference type="InterPro" id="IPR008272">
    <property type="entry name" value="HB-CoA_thioesterase_AS"/>
</dbReference>
<dbReference type="PIRSF" id="PIRSF003230">
    <property type="entry name" value="YbgC"/>
    <property type="match status" value="1"/>
</dbReference>